<accession>A0A0Q0CK28</accession>
<organism evidence="1 2">
    <name type="scientific">Pseudomonas syringae pv. spinaceae</name>
    <dbReference type="NCBI Taxonomy" id="264459"/>
    <lineage>
        <taxon>Bacteria</taxon>
        <taxon>Pseudomonadati</taxon>
        <taxon>Pseudomonadota</taxon>
        <taxon>Gammaproteobacteria</taxon>
        <taxon>Pseudomonadales</taxon>
        <taxon>Pseudomonadaceae</taxon>
        <taxon>Pseudomonas</taxon>
        <taxon>Pseudomonas syringae</taxon>
    </lineage>
</organism>
<evidence type="ECO:0000313" key="1">
    <source>
        <dbReference type="EMBL" id="KPY88579.1"/>
    </source>
</evidence>
<dbReference type="Proteomes" id="UP000050384">
    <property type="component" value="Unassembled WGS sequence"/>
</dbReference>
<keyword evidence="1" id="KW-0378">Hydrolase</keyword>
<proteinExistence type="predicted"/>
<comment type="caution">
    <text evidence="1">The sequence shown here is derived from an EMBL/GenBank/DDBJ whole genome shotgun (WGS) entry which is preliminary data.</text>
</comment>
<dbReference type="AlphaFoldDB" id="A0A0Q0CK28"/>
<protein>
    <submittedName>
        <fullName evidence="1">Exonuclease III</fullName>
    </submittedName>
</protein>
<keyword evidence="1" id="KW-0540">Nuclease</keyword>
<dbReference type="GO" id="GO:0004527">
    <property type="term" value="F:exonuclease activity"/>
    <property type="evidence" value="ECO:0007669"/>
    <property type="project" value="UniProtKB-KW"/>
</dbReference>
<keyword evidence="1" id="KW-0269">Exonuclease</keyword>
<reference evidence="1 2" key="1">
    <citation type="submission" date="2015-09" db="EMBL/GenBank/DDBJ databases">
        <title>Genome announcement of multiple Pseudomonas syringae strains.</title>
        <authorList>
            <person name="Thakur S."/>
            <person name="Wang P.W."/>
            <person name="Gong Y."/>
            <person name="Weir B.S."/>
            <person name="Guttman D.S."/>
        </authorList>
    </citation>
    <scope>NUCLEOTIDE SEQUENCE [LARGE SCALE GENOMIC DNA]</scope>
    <source>
        <strain evidence="1 2">ICMP16929</strain>
    </source>
</reference>
<dbReference type="EMBL" id="LJRI01000820">
    <property type="protein sequence ID" value="KPY88579.1"/>
    <property type="molecule type" value="Genomic_DNA"/>
</dbReference>
<sequence length="138" mass="15972">MNMWFAIYGFACFFVRNRFDFWQMRFGVKIELILFIGVHHELLEFLRNAVKHCMRNMIFAKREGNSQVAILALVFNAFVHHTGQVKVAVQNNAMIEFITGKFTARLCPFFQILLNTRVVASNSYQHGPPQLKASPEST</sequence>
<gene>
    <name evidence="1" type="ORF">ALO94_201202</name>
</gene>
<name>A0A0Q0CK28_PSESX</name>
<evidence type="ECO:0000313" key="2">
    <source>
        <dbReference type="Proteomes" id="UP000050384"/>
    </source>
</evidence>